<protein>
    <submittedName>
        <fullName evidence="1">Uncharacterized protein</fullName>
    </submittedName>
</protein>
<dbReference type="SUPFAM" id="SSF53613">
    <property type="entry name" value="Ribokinase-like"/>
    <property type="match status" value="1"/>
</dbReference>
<accession>K1RJL4</accession>
<name>K1RJL4_9ZZZZ</name>
<comment type="caution">
    <text evidence="1">The sequence shown here is derived from an EMBL/GenBank/DDBJ whole genome shotgun (WGS) entry which is preliminary data.</text>
</comment>
<proteinExistence type="predicted"/>
<reference evidence="1" key="1">
    <citation type="journal article" date="2013" name="Environ. Microbiol.">
        <title>Microbiota from the distal guts of lean and obese adolescents exhibit partial functional redundancy besides clear differences in community structure.</title>
        <authorList>
            <person name="Ferrer M."/>
            <person name="Ruiz A."/>
            <person name="Lanza F."/>
            <person name="Haange S.B."/>
            <person name="Oberbach A."/>
            <person name="Till H."/>
            <person name="Bargiela R."/>
            <person name="Campoy C."/>
            <person name="Segura M.T."/>
            <person name="Richter M."/>
            <person name="von Bergen M."/>
            <person name="Seifert J."/>
            <person name="Suarez A."/>
        </authorList>
    </citation>
    <scope>NUCLEOTIDE SEQUENCE</scope>
</reference>
<dbReference type="InterPro" id="IPR029056">
    <property type="entry name" value="Ribokinase-like"/>
</dbReference>
<dbReference type="AlphaFoldDB" id="K1RJL4"/>
<organism evidence="1">
    <name type="scientific">human gut metagenome</name>
    <dbReference type="NCBI Taxonomy" id="408170"/>
    <lineage>
        <taxon>unclassified sequences</taxon>
        <taxon>metagenomes</taxon>
        <taxon>organismal metagenomes</taxon>
    </lineage>
</organism>
<dbReference type="Gene3D" id="3.40.1190.20">
    <property type="match status" value="1"/>
</dbReference>
<sequence>MVTAFLLKGKPLAEAVQIAGDFISKSIEYTVTAGAPLQEGVVFEPILHYLSSYFR</sequence>
<gene>
    <name evidence="1" type="ORF">LEA_18713</name>
</gene>
<evidence type="ECO:0000313" key="1">
    <source>
        <dbReference type="EMBL" id="EKC48792.1"/>
    </source>
</evidence>
<dbReference type="EMBL" id="AJWY01012847">
    <property type="protein sequence ID" value="EKC48792.1"/>
    <property type="molecule type" value="Genomic_DNA"/>
</dbReference>